<dbReference type="PANTHER" id="PTHR23502:SF139">
    <property type="entry name" value="MAJOR FACILITATOR SUPERFAMILY (MFS) PROFILE DOMAIN-CONTAINING PROTEIN-RELATED"/>
    <property type="match status" value="1"/>
</dbReference>
<comment type="subcellular location">
    <subcellularLocation>
        <location evidence="1">Membrane</location>
        <topology evidence="1">Multi-pass membrane protein</topology>
    </subcellularLocation>
</comment>
<dbReference type="GeneID" id="27904032"/>
<evidence type="ECO:0000256" key="6">
    <source>
        <dbReference type="SAM" id="Phobius"/>
    </source>
</evidence>
<organism evidence="8 9">
    <name type="scientific">Sphaerulina musiva (strain SO2202)</name>
    <name type="common">Poplar stem canker fungus</name>
    <name type="synonym">Septoria musiva</name>
    <dbReference type="NCBI Taxonomy" id="692275"/>
    <lineage>
        <taxon>Eukaryota</taxon>
        <taxon>Fungi</taxon>
        <taxon>Dikarya</taxon>
        <taxon>Ascomycota</taxon>
        <taxon>Pezizomycotina</taxon>
        <taxon>Dothideomycetes</taxon>
        <taxon>Dothideomycetidae</taxon>
        <taxon>Mycosphaerellales</taxon>
        <taxon>Mycosphaerellaceae</taxon>
        <taxon>Sphaerulina</taxon>
    </lineage>
</organism>
<dbReference type="OMA" id="IVESSKW"/>
<dbReference type="Gene3D" id="1.20.1250.20">
    <property type="entry name" value="MFS general substrate transporter like domains"/>
    <property type="match status" value="1"/>
</dbReference>
<dbReference type="HOGENOM" id="CLU_008455_13_7_1"/>
<feature type="transmembrane region" description="Helical" evidence="6">
    <location>
        <begin position="227"/>
        <end position="247"/>
    </location>
</feature>
<dbReference type="GO" id="GO:0022857">
    <property type="term" value="F:transmembrane transporter activity"/>
    <property type="evidence" value="ECO:0007669"/>
    <property type="project" value="InterPro"/>
</dbReference>
<dbReference type="PROSITE" id="PS50850">
    <property type="entry name" value="MFS"/>
    <property type="match status" value="1"/>
</dbReference>
<proteinExistence type="predicted"/>
<dbReference type="InterPro" id="IPR020846">
    <property type="entry name" value="MFS_dom"/>
</dbReference>
<keyword evidence="2 6" id="KW-0812">Transmembrane</keyword>
<dbReference type="RefSeq" id="XP_016757723.1">
    <property type="nucleotide sequence ID" value="XM_016906895.1"/>
</dbReference>
<evidence type="ECO:0000313" key="8">
    <source>
        <dbReference type="EMBL" id="EMF09602.1"/>
    </source>
</evidence>
<evidence type="ECO:0000313" key="9">
    <source>
        <dbReference type="Proteomes" id="UP000016931"/>
    </source>
</evidence>
<evidence type="ECO:0000256" key="4">
    <source>
        <dbReference type="ARBA" id="ARBA00023136"/>
    </source>
</evidence>
<dbReference type="STRING" id="692275.N1QEY7"/>
<evidence type="ECO:0000259" key="7">
    <source>
        <dbReference type="PROSITE" id="PS50850"/>
    </source>
</evidence>
<dbReference type="SUPFAM" id="SSF103473">
    <property type="entry name" value="MFS general substrate transporter"/>
    <property type="match status" value="1"/>
</dbReference>
<protein>
    <submittedName>
        <fullName evidence="8">MFS general substrate transporter</fullName>
    </submittedName>
</protein>
<feature type="transmembrane region" description="Helical" evidence="6">
    <location>
        <begin position="437"/>
        <end position="457"/>
    </location>
</feature>
<name>N1QEY7_SPHMS</name>
<feature type="transmembrane region" description="Helical" evidence="6">
    <location>
        <begin position="528"/>
        <end position="549"/>
    </location>
</feature>
<keyword evidence="3 6" id="KW-1133">Transmembrane helix</keyword>
<accession>N1QEY7</accession>
<evidence type="ECO:0000256" key="3">
    <source>
        <dbReference type="ARBA" id="ARBA00022989"/>
    </source>
</evidence>
<dbReference type="GO" id="GO:0005886">
    <property type="term" value="C:plasma membrane"/>
    <property type="evidence" value="ECO:0007669"/>
    <property type="project" value="TreeGrafter"/>
</dbReference>
<feature type="region of interest" description="Disordered" evidence="5">
    <location>
        <begin position="1"/>
        <end position="30"/>
    </location>
</feature>
<dbReference type="eggNOG" id="KOG0255">
    <property type="taxonomic scope" value="Eukaryota"/>
</dbReference>
<dbReference type="AlphaFoldDB" id="N1QEY7"/>
<dbReference type="Proteomes" id="UP000016931">
    <property type="component" value="Unassembled WGS sequence"/>
</dbReference>
<evidence type="ECO:0000256" key="2">
    <source>
        <dbReference type="ARBA" id="ARBA00022692"/>
    </source>
</evidence>
<dbReference type="InterPro" id="IPR011701">
    <property type="entry name" value="MFS"/>
</dbReference>
<feature type="transmembrane region" description="Helical" evidence="6">
    <location>
        <begin position="342"/>
        <end position="372"/>
    </location>
</feature>
<feature type="transmembrane region" description="Helical" evidence="6">
    <location>
        <begin position="109"/>
        <end position="128"/>
    </location>
</feature>
<feature type="transmembrane region" description="Helical" evidence="6">
    <location>
        <begin position="169"/>
        <end position="187"/>
    </location>
</feature>
<dbReference type="OrthoDB" id="2585655at2759"/>
<evidence type="ECO:0000256" key="5">
    <source>
        <dbReference type="SAM" id="MobiDB-lite"/>
    </source>
</evidence>
<dbReference type="Pfam" id="PF07690">
    <property type="entry name" value="MFS_1"/>
    <property type="match status" value="1"/>
</dbReference>
<reference evidence="8 9" key="1">
    <citation type="journal article" date="2012" name="PLoS Pathog.">
        <title>Diverse lifestyles and strategies of plant pathogenesis encoded in the genomes of eighteen Dothideomycetes fungi.</title>
        <authorList>
            <person name="Ohm R.A."/>
            <person name="Feau N."/>
            <person name="Henrissat B."/>
            <person name="Schoch C.L."/>
            <person name="Horwitz B.A."/>
            <person name="Barry K.W."/>
            <person name="Condon B.J."/>
            <person name="Copeland A.C."/>
            <person name="Dhillon B."/>
            <person name="Glaser F."/>
            <person name="Hesse C.N."/>
            <person name="Kosti I."/>
            <person name="LaButti K."/>
            <person name="Lindquist E.A."/>
            <person name="Lucas S."/>
            <person name="Salamov A.A."/>
            <person name="Bradshaw R.E."/>
            <person name="Ciuffetti L."/>
            <person name="Hamelin R.C."/>
            <person name="Kema G.H.J."/>
            <person name="Lawrence C."/>
            <person name="Scott J.A."/>
            <person name="Spatafora J.W."/>
            <person name="Turgeon B.G."/>
            <person name="de Wit P.J.G.M."/>
            <person name="Zhong S."/>
            <person name="Goodwin S.B."/>
            <person name="Grigoriev I.V."/>
        </authorList>
    </citation>
    <scope>NUCLEOTIDE SEQUENCE [LARGE SCALE GENOMIC DNA]</scope>
    <source>
        <strain evidence="8 9">SO2202</strain>
    </source>
</reference>
<feature type="region of interest" description="Disordered" evidence="5">
    <location>
        <begin position="283"/>
        <end position="304"/>
    </location>
</feature>
<evidence type="ECO:0000256" key="1">
    <source>
        <dbReference type="ARBA" id="ARBA00004141"/>
    </source>
</evidence>
<feature type="transmembrane region" description="Helical" evidence="6">
    <location>
        <begin position="463"/>
        <end position="488"/>
    </location>
</feature>
<feature type="transmembrane region" description="Helical" evidence="6">
    <location>
        <begin position="199"/>
        <end position="221"/>
    </location>
</feature>
<sequence length="586" mass="63964">MSSEHFSSSEKENEQEKKRALWNTGDDNPDTEAGHVAVEVNVLLDKNGFKLFPTPVQNDGLDPLNWSSFQKHVILSIVMALYFMFTYITTTTVPAFVSLQTQFSASLEQINWTLAIPALGLAVGPLLWSSPADIIGRRPIMILGTLISIAATIGAAKASTYSNYMCARFFQGLGVSPAATVGLAIINDIFFEHERGQKVGLWVLAIDLGLLFGPLIGGFMYLVSSEWIQWLTAILLGAILLAEVLFMPETLYPRDWMLSRQVAAGGGGGTKVGMVDAVGAEEEEKEKKKQMTTGTISREGGGGGGDVKRTKGLPYINVVPLPGMKHPKVWDTLIRFGKTFKFAVVPIAIFTYCFGWYWWVLSVITLIPVAYATYSPQIQGLFFIGLIVGTLISEIFFSGRLSDWLVVKLAAAAAAKQCDSTTTTTTNNNKTPEMRIWLLYPAAVLTSVGLIVWGISIDRNYHWIVGQVAFALFGAGIQMGNSAVAAYVLDCYPYQSMSVIVFYAVLLNLSAFIDPFFIVPWLDAVGYTWTMAGHAMITSFFCIPTFAMLQTFGGELRRWSGEPGWVNPEFDGEVGVGVVGRGEGGG</sequence>
<feature type="domain" description="Major facilitator superfamily (MFS) profile" evidence="7">
    <location>
        <begin position="74"/>
        <end position="557"/>
    </location>
</feature>
<feature type="transmembrane region" description="Helical" evidence="6">
    <location>
        <begin position="140"/>
        <end position="157"/>
    </location>
</feature>
<feature type="transmembrane region" description="Helical" evidence="6">
    <location>
        <begin position="500"/>
        <end position="522"/>
    </location>
</feature>
<feature type="transmembrane region" description="Helical" evidence="6">
    <location>
        <begin position="73"/>
        <end position="97"/>
    </location>
</feature>
<feature type="transmembrane region" description="Helical" evidence="6">
    <location>
        <begin position="378"/>
        <end position="397"/>
    </location>
</feature>
<feature type="compositionally biased region" description="Basic and acidic residues" evidence="5">
    <location>
        <begin position="7"/>
        <end position="19"/>
    </location>
</feature>
<dbReference type="EMBL" id="KB456269">
    <property type="protein sequence ID" value="EMF09602.1"/>
    <property type="molecule type" value="Genomic_DNA"/>
</dbReference>
<keyword evidence="4 6" id="KW-0472">Membrane</keyword>
<dbReference type="PANTHER" id="PTHR23502">
    <property type="entry name" value="MAJOR FACILITATOR SUPERFAMILY"/>
    <property type="match status" value="1"/>
</dbReference>
<keyword evidence="9" id="KW-1185">Reference proteome</keyword>
<dbReference type="InterPro" id="IPR036259">
    <property type="entry name" value="MFS_trans_sf"/>
</dbReference>
<gene>
    <name evidence="8" type="ORF">SEPMUDRAFT_151564</name>
</gene>